<evidence type="ECO:0000313" key="6">
    <source>
        <dbReference type="EMBL" id="MBO0932407.1"/>
    </source>
</evidence>
<dbReference type="SUPFAM" id="SSF52540">
    <property type="entry name" value="P-loop containing nucleoside triphosphate hydrolases"/>
    <property type="match status" value="1"/>
</dbReference>
<proteinExistence type="inferred from homology"/>
<dbReference type="PROSITE" id="PS50893">
    <property type="entry name" value="ABC_TRANSPORTER_2"/>
    <property type="match status" value="1"/>
</dbReference>
<dbReference type="GO" id="GO:0016887">
    <property type="term" value="F:ATP hydrolysis activity"/>
    <property type="evidence" value="ECO:0007669"/>
    <property type="project" value="InterPro"/>
</dbReference>
<dbReference type="GO" id="GO:0015697">
    <property type="term" value="P:quaternary ammonium group transport"/>
    <property type="evidence" value="ECO:0007669"/>
    <property type="project" value="UniProtKB-ARBA"/>
</dbReference>
<dbReference type="AlphaFoldDB" id="A0A939JWY6"/>
<dbReference type="SMART" id="SM00382">
    <property type="entry name" value="AAA"/>
    <property type="match status" value="1"/>
</dbReference>
<name>A0A939JWY6_9BACT</name>
<dbReference type="InterPro" id="IPR003593">
    <property type="entry name" value="AAA+_ATPase"/>
</dbReference>
<evidence type="ECO:0000313" key="7">
    <source>
        <dbReference type="Proteomes" id="UP000664795"/>
    </source>
</evidence>
<evidence type="ECO:0000256" key="4">
    <source>
        <dbReference type="ARBA" id="ARBA00022840"/>
    </source>
</evidence>
<comment type="caution">
    <text evidence="6">The sequence shown here is derived from an EMBL/GenBank/DDBJ whole genome shotgun (WGS) entry which is preliminary data.</text>
</comment>
<dbReference type="PANTHER" id="PTHR43117">
    <property type="entry name" value="OSMOPROTECTANT IMPORT ATP-BINDING PROTEIN OSMV"/>
    <property type="match status" value="1"/>
</dbReference>
<sequence length="247" mass="27285">MKATPPAIALQAVTKRYQNRPVVDNLSLTIAPGETLVLLGTSGCGKTTTLQLMNRLIDADAGTVLINGVDVQQQLPHDLRRHIGYVIQDAGLFPHYSVAQNIAVVPRLLQWDTARITQRTHELLTLLRLPDTILDRLPDALSGGQRQRVGLARALAADPPIILMDEPFGALDPITRDDIRRELKELEVFRQKTVVLVTHDVREAFILGDRIVLMDAGRIVQTGTPDLFRQQPATPFVSRFLKASGEG</sequence>
<dbReference type="RefSeq" id="WP_207336370.1">
    <property type="nucleotide sequence ID" value="NZ_JAFMYU010000012.1"/>
</dbReference>
<keyword evidence="2" id="KW-0813">Transport</keyword>
<evidence type="ECO:0000259" key="5">
    <source>
        <dbReference type="PROSITE" id="PS50893"/>
    </source>
</evidence>
<dbReference type="Gene3D" id="3.40.50.300">
    <property type="entry name" value="P-loop containing nucleotide triphosphate hydrolases"/>
    <property type="match status" value="1"/>
</dbReference>
<dbReference type="InterPro" id="IPR003439">
    <property type="entry name" value="ABC_transporter-like_ATP-bd"/>
</dbReference>
<accession>A0A939JWY6</accession>
<feature type="domain" description="ABC transporter" evidence="5">
    <location>
        <begin position="8"/>
        <end position="241"/>
    </location>
</feature>
<dbReference type="PROSITE" id="PS00211">
    <property type="entry name" value="ABC_TRANSPORTER_1"/>
    <property type="match status" value="1"/>
</dbReference>
<dbReference type="InterPro" id="IPR027417">
    <property type="entry name" value="P-loop_NTPase"/>
</dbReference>
<evidence type="ECO:0000256" key="3">
    <source>
        <dbReference type="ARBA" id="ARBA00022741"/>
    </source>
</evidence>
<keyword evidence="7" id="KW-1185">Reference proteome</keyword>
<protein>
    <submittedName>
        <fullName evidence="6">ABC transporter ATP-binding protein</fullName>
    </submittedName>
</protein>
<gene>
    <name evidence="6" type="ORF">J2I48_15455</name>
</gene>
<dbReference type="Proteomes" id="UP000664795">
    <property type="component" value="Unassembled WGS sequence"/>
</dbReference>
<evidence type="ECO:0000256" key="2">
    <source>
        <dbReference type="ARBA" id="ARBA00022448"/>
    </source>
</evidence>
<dbReference type="EMBL" id="JAFMYU010000012">
    <property type="protein sequence ID" value="MBO0932407.1"/>
    <property type="molecule type" value="Genomic_DNA"/>
</dbReference>
<comment type="similarity">
    <text evidence="1">Belongs to the ABC transporter superfamily.</text>
</comment>
<evidence type="ECO:0000256" key="1">
    <source>
        <dbReference type="ARBA" id="ARBA00005417"/>
    </source>
</evidence>
<dbReference type="GO" id="GO:0005524">
    <property type="term" value="F:ATP binding"/>
    <property type="evidence" value="ECO:0007669"/>
    <property type="project" value="UniProtKB-KW"/>
</dbReference>
<reference evidence="6 7" key="1">
    <citation type="submission" date="2021-03" db="EMBL/GenBank/DDBJ databases">
        <title>Fibrella sp. HMF5036 genome sequencing and assembly.</title>
        <authorList>
            <person name="Kang H."/>
            <person name="Kim H."/>
            <person name="Bae S."/>
            <person name="Joh K."/>
        </authorList>
    </citation>
    <scope>NUCLEOTIDE SEQUENCE [LARGE SCALE GENOMIC DNA]</scope>
    <source>
        <strain evidence="6 7">HMF5036</strain>
    </source>
</reference>
<dbReference type="FunFam" id="3.40.50.300:FF:000425">
    <property type="entry name" value="Probable ABC transporter, ATP-binding subunit"/>
    <property type="match status" value="1"/>
</dbReference>
<dbReference type="InterPro" id="IPR017871">
    <property type="entry name" value="ABC_transporter-like_CS"/>
</dbReference>
<organism evidence="6 7">
    <name type="scientific">Fibrella aquatilis</name>
    <dbReference type="NCBI Taxonomy" id="2817059"/>
    <lineage>
        <taxon>Bacteria</taxon>
        <taxon>Pseudomonadati</taxon>
        <taxon>Bacteroidota</taxon>
        <taxon>Cytophagia</taxon>
        <taxon>Cytophagales</taxon>
        <taxon>Spirosomataceae</taxon>
        <taxon>Fibrella</taxon>
    </lineage>
</organism>
<dbReference type="PANTHER" id="PTHR43117:SF4">
    <property type="entry name" value="OSMOPROTECTANT IMPORT ATP-BINDING PROTEIN OSMV"/>
    <property type="match status" value="1"/>
</dbReference>
<keyword evidence="4 6" id="KW-0067">ATP-binding</keyword>
<keyword evidence="3" id="KW-0547">Nucleotide-binding</keyword>
<dbReference type="Pfam" id="PF00005">
    <property type="entry name" value="ABC_tran"/>
    <property type="match status" value="1"/>
</dbReference>